<organism evidence="2 3">
    <name type="scientific">Yarrowia lipolytica</name>
    <name type="common">Candida lipolytica</name>
    <dbReference type="NCBI Taxonomy" id="4952"/>
    <lineage>
        <taxon>Eukaryota</taxon>
        <taxon>Fungi</taxon>
        <taxon>Dikarya</taxon>
        <taxon>Ascomycota</taxon>
        <taxon>Saccharomycotina</taxon>
        <taxon>Dipodascomycetes</taxon>
        <taxon>Dipodascales</taxon>
        <taxon>Dipodascales incertae sedis</taxon>
        <taxon>Yarrowia</taxon>
    </lineage>
</organism>
<sequence length="177" mass="20056">MATLFEWFLFVAVPLQLSVNIWGLYGALKTPTFGIYFLFAPALMTFNIYVVALTYFLDQGVGNRLHVVGTIYQVMCVVGLPLNFAAAVIWTVRHGAMRHNIQRGTYETYFRDIVCLKGKREADFLKHREDEAVSASARGLSKFGICHLALFLHWVVFCIVVITSASEARQKFKSRLP</sequence>
<evidence type="ECO:0000313" key="2">
    <source>
        <dbReference type="EMBL" id="AOW00910.1"/>
    </source>
</evidence>
<evidence type="ECO:0000313" key="3">
    <source>
        <dbReference type="Proteomes" id="UP000182444"/>
    </source>
</evidence>
<dbReference type="RefSeq" id="XP_500264.3">
    <property type="nucleotide sequence ID" value="XM_500264.3"/>
</dbReference>
<evidence type="ECO:0000256" key="1">
    <source>
        <dbReference type="SAM" id="Phobius"/>
    </source>
</evidence>
<dbReference type="VEuPathDB" id="FungiDB:YALI1_A21021g"/>
<keyword evidence="1" id="KW-1133">Transmembrane helix</keyword>
<keyword evidence="1" id="KW-0812">Transmembrane</keyword>
<feature type="transmembrane region" description="Helical" evidence="1">
    <location>
        <begin position="34"/>
        <end position="57"/>
    </location>
</feature>
<dbReference type="EMBL" id="CP017553">
    <property type="protein sequence ID" value="AOW00910.1"/>
    <property type="molecule type" value="Genomic_DNA"/>
</dbReference>
<dbReference type="AlphaFoldDB" id="A0A1D8N5J2"/>
<accession>A0A1D8N5J2</accession>
<proteinExistence type="predicted"/>
<gene>
    <name evidence="2" type="ORF">YALI1_A21021g</name>
</gene>
<dbReference type="GeneID" id="2906027"/>
<name>A0A1D8N5J2_YARLL</name>
<dbReference type="VEuPathDB" id="FungiDB:YALI0_A19932g"/>
<feature type="transmembrane region" description="Helical" evidence="1">
    <location>
        <begin position="148"/>
        <end position="166"/>
    </location>
</feature>
<reference evidence="2 3" key="1">
    <citation type="journal article" date="2016" name="PLoS ONE">
        <title>Sequence Assembly of Yarrowia lipolytica Strain W29/CLIB89 Shows Transposable Element Diversity.</title>
        <authorList>
            <person name="Magnan C."/>
            <person name="Yu J."/>
            <person name="Chang I."/>
            <person name="Jahn E."/>
            <person name="Kanomata Y."/>
            <person name="Wu J."/>
            <person name="Zeller M."/>
            <person name="Oakes M."/>
            <person name="Baldi P."/>
            <person name="Sandmeyer S."/>
        </authorList>
    </citation>
    <scope>NUCLEOTIDE SEQUENCE [LARGE SCALE GENOMIC DNA]</scope>
    <source>
        <strain evidence="3">CLIB89(W29)</strain>
    </source>
</reference>
<keyword evidence="1" id="KW-0472">Membrane</keyword>
<feature type="transmembrane region" description="Helical" evidence="1">
    <location>
        <begin position="7"/>
        <end position="28"/>
    </location>
</feature>
<dbReference type="KEGG" id="yli:2906027"/>
<feature type="transmembrane region" description="Helical" evidence="1">
    <location>
        <begin position="69"/>
        <end position="90"/>
    </location>
</feature>
<protein>
    <submittedName>
        <fullName evidence="2">Uncharacterized protein</fullName>
    </submittedName>
</protein>
<dbReference type="Proteomes" id="UP000182444">
    <property type="component" value="Chromosome 1A"/>
</dbReference>